<organism evidence="7 8">
    <name type="scientific">Clonostachys byssicola</name>
    <dbReference type="NCBI Taxonomy" id="160290"/>
    <lineage>
        <taxon>Eukaryota</taxon>
        <taxon>Fungi</taxon>
        <taxon>Dikarya</taxon>
        <taxon>Ascomycota</taxon>
        <taxon>Pezizomycotina</taxon>
        <taxon>Sordariomycetes</taxon>
        <taxon>Hypocreomycetidae</taxon>
        <taxon>Hypocreales</taxon>
        <taxon>Bionectriaceae</taxon>
        <taxon>Clonostachys</taxon>
    </lineage>
</organism>
<keyword evidence="2" id="KW-0479">Metal-binding</keyword>
<reference evidence="8" key="1">
    <citation type="submission" date="2019-06" db="EMBL/GenBank/DDBJ databases">
        <authorList>
            <person name="Broberg M."/>
        </authorList>
    </citation>
    <scope>NUCLEOTIDE SEQUENCE [LARGE SCALE GENOMIC DNA]</scope>
</reference>
<dbReference type="PANTHER" id="PTHR30457">
    <property type="entry name" value="5'-NUCLEOTIDASE SURE"/>
    <property type="match status" value="1"/>
</dbReference>
<feature type="domain" description="Survival protein SurE-like phosphatase/nucleotidase" evidence="6">
    <location>
        <begin position="20"/>
        <end position="246"/>
    </location>
</feature>
<evidence type="ECO:0000313" key="7">
    <source>
        <dbReference type="EMBL" id="CAH0004324.1"/>
    </source>
</evidence>
<evidence type="ECO:0000256" key="4">
    <source>
        <dbReference type="SAM" id="MobiDB-lite"/>
    </source>
</evidence>
<accession>A0A9N9YC32</accession>
<gene>
    <name evidence="7" type="ORF">CBYS24578_00011864</name>
</gene>
<dbReference type="InterPro" id="IPR036523">
    <property type="entry name" value="SurE-like_sf"/>
</dbReference>
<dbReference type="Pfam" id="PF01975">
    <property type="entry name" value="SurE"/>
    <property type="match status" value="1"/>
</dbReference>
<evidence type="ECO:0000313" key="8">
    <source>
        <dbReference type="Proteomes" id="UP000754883"/>
    </source>
</evidence>
<reference evidence="7 8" key="2">
    <citation type="submission" date="2021-10" db="EMBL/GenBank/DDBJ databases">
        <authorList>
            <person name="Piombo E."/>
        </authorList>
    </citation>
    <scope>NUCLEOTIDE SEQUENCE [LARGE SCALE GENOMIC DNA]</scope>
</reference>
<proteinExistence type="inferred from homology"/>
<name>A0A9N9YC32_9HYPO</name>
<comment type="caution">
    <text evidence="7">The sequence shown here is derived from an EMBL/GenBank/DDBJ whole genome shotgun (WGS) entry which is preliminary data.</text>
</comment>
<feature type="compositionally biased region" description="Polar residues" evidence="4">
    <location>
        <begin position="358"/>
        <end position="370"/>
    </location>
</feature>
<evidence type="ECO:0000256" key="2">
    <source>
        <dbReference type="ARBA" id="ARBA00022723"/>
    </source>
</evidence>
<dbReference type="AlphaFoldDB" id="A0A9N9YC32"/>
<protein>
    <recommendedName>
        <fullName evidence="6">Survival protein SurE-like phosphatase/nucleotidase domain-containing protein</fullName>
    </recommendedName>
</protein>
<dbReference type="SUPFAM" id="SSF64167">
    <property type="entry name" value="SurE-like"/>
    <property type="match status" value="1"/>
</dbReference>
<dbReference type="GO" id="GO:0008252">
    <property type="term" value="F:nucleotidase activity"/>
    <property type="evidence" value="ECO:0007669"/>
    <property type="project" value="InterPro"/>
</dbReference>
<dbReference type="PANTHER" id="PTHR30457:SF0">
    <property type="entry name" value="PHOSPHATASE, PUTATIVE (AFU_ORTHOLOGUE AFUA_4G01070)-RELATED"/>
    <property type="match status" value="1"/>
</dbReference>
<feature type="signal peptide" evidence="5">
    <location>
        <begin position="1"/>
        <end position="17"/>
    </location>
</feature>
<comment type="similarity">
    <text evidence="1">Belongs to the SurE nucleotidase family.</text>
</comment>
<dbReference type="InterPro" id="IPR030048">
    <property type="entry name" value="SurE"/>
</dbReference>
<keyword evidence="5" id="KW-0732">Signal</keyword>
<dbReference type="Gene3D" id="3.40.1210.10">
    <property type="entry name" value="Survival protein SurE-like phosphatase/nucleotidase"/>
    <property type="match status" value="1"/>
</dbReference>
<keyword evidence="8" id="KW-1185">Reference proteome</keyword>
<dbReference type="GO" id="GO:0046872">
    <property type="term" value="F:metal ion binding"/>
    <property type="evidence" value="ECO:0007669"/>
    <property type="project" value="UniProtKB-KW"/>
</dbReference>
<feature type="compositionally biased region" description="Low complexity" evidence="4">
    <location>
        <begin position="371"/>
        <end position="397"/>
    </location>
</feature>
<evidence type="ECO:0000256" key="5">
    <source>
        <dbReference type="SAM" id="SignalP"/>
    </source>
</evidence>
<keyword evidence="3" id="KW-0378">Hydrolase</keyword>
<dbReference type="OrthoDB" id="4018688at2759"/>
<evidence type="ECO:0000256" key="3">
    <source>
        <dbReference type="ARBA" id="ARBA00022801"/>
    </source>
</evidence>
<evidence type="ECO:0000256" key="1">
    <source>
        <dbReference type="ARBA" id="ARBA00011062"/>
    </source>
</evidence>
<sequence length="417" mass="43621">MRFSFTSLVGFAAASQALNILITNDDGAFTSNIRELYKAVKAYGHNAWIVASATDMSGQGGRAVFSTEKNLTADSEFGMYCNRLLLETARLIVLSGFIKAGAPAFGQDPIDPNIFYYNGTPATMVFLALDYVLPKYANLSTVDLVLSGPNFGLNLGPFLYTISGTIGATYAAVERGIPAIAYSATYSVQTPYTWTNKSTAAGLQDPAAITGRLAANLAQSFIIKAAGKRILPLGYGVNVNIPYITSFNNNSCVNPPYILTRMTNGAIVDKAVYNATTGLFRYGDLVADGVNQCINGDCSLPGETLVVNGGCQSAVSFFTVDYDAPSPKQCGNTTDILTLIPPAVNLWNSTNKVGGLGANSTVTAPSNGTNTTPSSVSTASARSSSTGVSSSVPTSGGQTMKAPIVVVAFVGGLYMFL</sequence>
<dbReference type="EMBL" id="CABFNO020001566">
    <property type="protein sequence ID" value="CAH0004324.1"/>
    <property type="molecule type" value="Genomic_DNA"/>
</dbReference>
<feature type="chain" id="PRO_5040139511" description="Survival protein SurE-like phosphatase/nucleotidase domain-containing protein" evidence="5">
    <location>
        <begin position="18"/>
        <end position="417"/>
    </location>
</feature>
<dbReference type="Proteomes" id="UP000754883">
    <property type="component" value="Unassembled WGS sequence"/>
</dbReference>
<dbReference type="InterPro" id="IPR002828">
    <property type="entry name" value="SurE-like_Pase/nucleotidase"/>
</dbReference>
<feature type="region of interest" description="Disordered" evidence="4">
    <location>
        <begin position="358"/>
        <end position="398"/>
    </location>
</feature>
<evidence type="ECO:0000259" key="6">
    <source>
        <dbReference type="Pfam" id="PF01975"/>
    </source>
</evidence>